<feature type="region of interest" description="Disordered" evidence="3">
    <location>
        <begin position="1"/>
        <end position="32"/>
    </location>
</feature>
<dbReference type="Proteomes" id="UP000076584">
    <property type="component" value="Unassembled WGS sequence"/>
</dbReference>
<evidence type="ECO:0000259" key="4">
    <source>
        <dbReference type="PROSITE" id="PS50249"/>
    </source>
</evidence>
<keyword evidence="6" id="KW-1185">Reference proteome</keyword>
<dbReference type="InterPro" id="IPR000555">
    <property type="entry name" value="JAMM/MPN+_dom"/>
</dbReference>
<dbReference type="Pfam" id="PF13012">
    <property type="entry name" value="MitMem_reg"/>
    <property type="match status" value="1"/>
</dbReference>
<feature type="compositionally biased region" description="Polar residues" evidence="3">
    <location>
        <begin position="1"/>
        <end position="12"/>
    </location>
</feature>
<keyword evidence="2" id="KW-0963">Cytoplasm</keyword>
<accession>A0A162NR72</accession>
<reference evidence="5 6" key="1">
    <citation type="submission" date="2015-06" db="EMBL/GenBank/DDBJ databases">
        <title>Survival trade-offs in plant roots during colonization by closely related pathogenic and mutualistic fungi.</title>
        <authorList>
            <person name="Hacquard S."/>
            <person name="Kracher B."/>
            <person name="Hiruma K."/>
            <person name="Weinman A."/>
            <person name="Muench P."/>
            <person name="Garrido Oter R."/>
            <person name="Ver Loren van Themaat E."/>
            <person name="Dallerey J.-F."/>
            <person name="Damm U."/>
            <person name="Henrissat B."/>
            <person name="Lespinet O."/>
            <person name="Thon M."/>
            <person name="Kemen E."/>
            <person name="McHardy A.C."/>
            <person name="Schulze-Lefert P."/>
            <person name="O'Connell R.J."/>
        </authorList>
    </citation>
    <scope>NUCLEOTIDE SEQUENCE [LARGE SCALE GENOMIC DNA]</scope>
    <source>
        <strain evidence="5 6">MAFF 238704</strain>
    </source>
</reference>
<feature type="domain" description="MPN" evidence="4">
    <location>
        <begin position="85"/>
        <end position="230"/>
    </location>
</feature>
<dbReference type="GO" id="GO:0000338">
    <property type="term" value="P:protein deneddylation"/>
    <property type="evidence" value="ECO:0007669"/>
    <property type="project" value="InterPro"/>
</dbReference>
<comment type="caution">
    <text evidence="5">The sequence shown here is derived from an EMBL/GenBank/DDBJ whole genome shotgun (WGS) entry which is preliminary data.</text>
</comment>
<dbReference type="GO" id="GO:0008237">
    <property type="term" value="F:metallopeptidase activity"/>
    <property type="evidence" value="ECO:0007669"/>
    <property type="project" value="InterPro"/>
</dbReference>
<feature type="non-terminal residue" evidence="5">
    <location>
        <position position="1"/>
    </location>
</feature>
<evidence type="ECO:0000256" key="2">
    <source>
        <dbReference type="RuleBase" id="RU367006"/>
    </source>
</evidence>
<keyword evidence="2" id="KW-0736">Signalosome</keyword>
<dbReference type="GO" id="GO:0008180">
    <property type="term" value="C:COP9 signalosome"/>
    <property type="evidence" value="ECO:0007669"/>
    <property type="project" value="UniProtKB-UniRule"/>
</dbReference>
<dbReference type="CDD" id="cd08063">
    <property type="entry name" value="MPN_CSN6"/>
    <property type="match status" value="1"/>
</dbReference>
<name>A0A162NR72_COLIC</name>
<evidence type="ECO:0000256" key="1">
    <source>
        <dbReference type="ARBA" id="ARBA00010893"/>
    </source>
</evidence>
<dbReference type="EMBL" id="LFIW01000497">
    <property type="protein sequence ID" value="KZL86224.1"/>
    <property type="molecule type" value="Genomic_DNA"/>
</dbReference>
<gene>
    <name evidence="5" type="ORF">CI238_03711</name>
</gene>
<sequence length="479" mass="52209">AGQPSGSFTPFLTPTRIEEEKRTTTDTHEKRRHFSAPDTIFLLSHDLDTLVDQSTLPATARATPTMATSSVNPLISSQKSSELQAVLHPLVLLTISDYITRHTLRSQPGPIVGALLGQQNGREITIEHAFDCHTKQAPEVEGGYLLDSERFGARLEQMKTVHKDRSLDLVGWYTLLAAAGPTPTILPIHHQLLSEFNESALLLGLHPEEVFNHSVGGKLPMSIYESNYEVDDPRAAEADGEDKKMDDGESKLKLRFRELPYTVETGEAEMISMDHVARGAGNATAIEAPKETSAKPKVQLVESGGKRRVVVADESDDNNHAEAQLSPEEEEMVAALTAKANAVKMLQGRIRLITTYLERLPPEYLPGLEQSTVASTSGAQTTPSHTILRQIQALVNRLDLVVPSDVDAFEKEVLCEENDVAITSRLNDLMLSISGMRDLGKKFGIAETARGRNRGGAPADFPGYGSSSFNIPGAGDIMM</sequence>
<proteinExistence type="inferred from homology"/>
<dbReference type="InterPro" id="IPR024969">
    <property type="entry name" value="EIF3F/CSN6-like_C"/>
</dbReference>
<dbReference type="Pfam" id="PF01398">
    <property type="entry name" value="JAB"/>
    <property type="match status" value="1"/>
</dbReference>
<keyword evidence="2" id="KW-0539">Nucleus</keyword>
<dbReference type="Gene3D" id="3.40.140.10">
    <property type="entry name" value="Cytidine Deaminase, domain 2"/>
    <property type="match status" value="1"/>
</dbReference>
<comment type="function">
    <text evidence="2">Component of the COP9 signalosome complex (CSN), a complex involved in various cellular and developmental processes.</text>
</comment>
<comment type="subcellular location">
    <subcellularLocation>
        <location evidence="2">Cytoplasm</location>
    </subcellularLocation>
    <subcellularLocation>
        <location evidence="2">Nucleus</location>
    </subcellularLocation>
</comment>
<dbReference type="InterPro" id="IPR037518">
    <property type="entry name" value="MPN"/>
</dbReference>
<dbReference type="STRING" id="1573173.A0A162NR72"/>
<organism evidence="5 6">
    <name type="scientific">Colletotrichum incanum</name>
    <name type="common">Soybean anthracnose fungus</name>
    <dbReference type="NCBI Taxonomy" id="1573173"/>
    <lineage>
        <taxon>Eukaryota</taxon>
        <taxon>Fungi</taxon>
        <taxon>Dikarya</taxon>
        <taxon>Ascomycota</taxon>
        <taxon>Pezizomycotina</taxon>
        <taxon>Sordariomycetes</taxon>
        <taxon>Hypocreomycetidae</taxon>
        <taxon>Glomerellales</taxon>
        <taxon>Glomerellaceae</taxon>
        <taxon>Colletotrichum</taxon>
        <taxon>Colletotrichum spaethianum species complex</taxon>
    </lineage>
</organism>
<dbReference type="GO" id="GO:0005737">
    <property type="term" value="C:cytoplasm"/>
    <property type="evidence" value="ECO:0007669"/>
    <property type="project" value="UniProtKB-SubCell"/>
</dbReference>
<dbReference type="AlphaFoldDB" id="A0A162NR72"/>
<comment type="similarity">
    <text evidence="1 2">Belongs to the peptidase M67A family. CSN6 subfamily.</text>
</comment>
<dbReference type="PROSITE" id="PS50249">
    <property type="entry name" value="MPN"/>
    <property type="match status" value="1"/>
</dbReference>
<dbReference type="PANTHER" id="PTHR10540">
    <property type="entry name" value="EUKARYOTIC TRANSLATION INITIATION FACTOR 3 SUBUNIT F-RELATED"/>
    <property type="match status" value="1"/>
</dbReference>
<dbReference type="InterPro" id="IPR033859">
    <property type="entry name" value="MPN_CSN6"/>
</dbReference>
<dbReference type="PANTHER" id="PTHR10540:SF8">
    <property type="entry name" value="COP9 SIGNALOSOME COMPLEX SUBUNIT 6"/>
    <property type="match status" value="1"/>
</dbReference>
<evidence type="ECO:0000313" key="5">
    <source>
        <dbReference type="EMBL" id="KZL86224.1"/>
    </source>
</evidence>
<protein>
    <recommendedName>
        <fullName evidence="2">COP9 signalosome complex subunit 6</fullName>
    </recommendedName>
</protein>
<evidence type="ECO:0000313" key="6">
    <source>
        <dbReference type="Proteomes" id="UP000076584"/>
    </source>
</evidence>
<feature type="compositionally biased region" description="Basic and acidic residues" evidence="3">
    <location>
        <begin position="16"/>
        <end position="29"/>
    </location>
</feature>
<evidence type="ECO:0000256" key="3">
    <source>
        <dbReference type="SAM" id="MobiDB-lite"/>
    </source>
</evidence>